<gene>
    <name evidence="6" type="ORF">M430DRAFT_35700</name>
</gene>
<keyword evidence="7" id="KW-1185">Reference proteome</keyword>
<evidence type="ECO:0000313" key="6">
    <source>
        <dbReference type="EMBL" id="PSS14826.1"/>
    </source>
</evidence>
<proteinExistence type="predicted"/>
<evidence type="ECO:0000256" key="3">
    <source>
        <dbReference type="ARBA" id="ARBA00023242"/>
    </source>
</evidence>
<dbReference type="InterPro" id="IPR025712">
    <property type="entry name" value="Nup54_alpha-helical_dom"/>
</dbReference>
<dbReference type="OrthoDB" id="6162375at2759"/>
<dbReference type="RefSeq" id="XP_024719425.1">
    <property type="nucleotide sequence ID" value="XM_024866793.1"/>
</dbReference>
<dbReference type="Proteomes" id="UP000241818">
    <property type="component" value="Unassembled WGS sequence"/>
</dbReference>
<dbReference type="Pfam" id="PF18570">
    <property type="entry name" value="Nup54_57_C"/>
    <property type="match status" value="1"/>
</dbReference>
<name>A0A2T3AXM7_AMORE</name>
<organism evidence="6 7">
    <name type="scientific">Amorphotheca resinae ATCC 22711</name>
    <dbReference type="NCBI Taxonomy" id="857342"/>
    <lineage>
        <taxon>Eukaryota</taxon>
        <taxon>Fungi</taxon>
        <taxon>Dikarya</taxon>
        <taxon>Ascomycota</taxon>
        <taxon>Pezizomycotina</taxon>
        <taxon>Leotiomycetes</taxon>
        <taxon>Helotiales</taxon>
        <taxon>Amorphothecaceae</taxon>
        <taxon>Amorphotheca</taxon>
    </lineage>
</organism>
<sequence length="242" mass="27469">MEQWDTGNPNCAFRYYFYNKVSDDSAPLYRPGPNEDPKKWEEALSKKPGPGFIPVLCTGFAQMGERIKTQQRNLANFNARLHEINGSLSALLQNHDTKISIRAMDAKRKHAVLKQRCLALATKVQVLRNRGYAMSGDEEDLKAKLMALDRGVSDPALGARAEEIWARMITVQERARLLKGELEKTGTQSPDVLDEETDNKAKKILEDYQTQLAHLKKELDNIQQDYVEWEKQQPAAAKVNGR</sequence>
<dbReference type="FunFam" id="1.20.5.490:FF:000005">
    <property type="entry name" value="Nucleoporin complex subunit 54"/>
    <property type="match status" value="1"/>
</dbReference>
<dbReference type="AlphaFoldDB" id="A0A2T3AXM7"/>
<dbReference type="GO" id="GO:0044613">
    <property type="term" value="C:nuclear pore central transport channel"/>
    <property type="evidence" value="ECO:0007669"/>
    <property type="project" value="TreeGrafter"/>
</dbReference>
<dbReference type="InterPro" id="IPR024864">
    <property type="entry name" value="Nup54/Nup57/Nup44"/>
</dbReference>
<reference evidence="6 7" key="1">
    <citation type="journal article" date="2018" name="New Phytol.">
        <title>Comparative genomics and transcriptomics depict ericoid mycorrhizal fungi as versatile saprotrophs and plant mutualists.</title>
        <authorList>
            <person name="Martino E."/>
            <person name="Morin E."/>
            <person name="Grelet G.A."/>
            <person name="Kuo A."/>
            <person name="Kohler A."/>
            <person name="Daghino S."/>
            <person name="Barry K.W."/>
            <person name="Cichocki N."/>
            <person name="Clum A."/>
            <person name="Dockter R.B."/>
            <person name="Hainaut M."/>
            <person name="Kuo R.C."/>
            <person name="LaButti K."/>
            <person name="Lindahl B.D."/>
            <person name="Lindquist E.A."/>
            <person name="Lipzen A."/>
            <person name="Khouja H.R."/>
            <person name="Magnuson J."/>
            <person name="Murat C."/>
            <person name="Ohm R.A."/>
            <person name="Singer S.W."/>
            <person name="Spatafora J.W."/>
            <person name="Wang M."/>
            <person name="Veneault-Fourrey C."/>
            <person name="Henrissat B."/>
            <person name="Grigoriev I.V."/>
            <person name="Martin F.M."/>
            <person name="Perotto S."/>
        </authorList>
    </citation>
    <scope>NUCLEOTIDE SEQUENCE [LARGE SCALE GENOMIC DNA]</scope>
    <source>
        <strain evidence="6 7">ATCC 22711</strain>
    </source>
</reference>
<dbReference type="InParanoid" id="A0A2T3AXM7"/>
<dbReference type="Gene3D" id="1.20.5.3600">
    <property type="match status" value="1"/>
</dbReference>
<keyword evidence="2" id="KW-0813">Transport</keyword>
<dbReference type="PANTHER" id="PTHR13000">
    <property type="entry name" value="NUCLEOPORIN P54"/>
    <property type="match status" value="1"/>
</dbReference>
<keyword evidence="4" id="KW-0175">Coiled coil</keyword>
<evidence type="ECO:0000256" key="2">
    <source>
        <dbReference type="ARBA" id="ARBA00022448"/>
    </source>
</evidence>
<feature type="coiled-coil region" evidence="4">
    <location>
        <begin position="198"/>
        <end position="232"/>
    </location>
</feature>
<dbReference type="STRING" id="857342.A0A2T3AXM7"/>
<keyword evidence="3" id="KW-0539">Nucleus</keyword>
<dbReference type="GeneID" id="36574874"/>
<evidence type="ECO:0000259" key="5">
    <source>
        <dbReference type="Pfam" id="PF13874"/>
    </source>
</evidence>
<evidence type="ECO:0000313" key="7">
    <source>
        <dbReference type="Proteomes" id="UP000241818"/>
    </source>
</evidence>
<dbReference type="GO" id="GO:0017056">
    <property type="term" value="F:structural constituent of nuclear pore"/>
    <property type="evidence" value="ECO:0007669"/>
    <property type="project" value="TreeGrafter"/>
</dbReference>
<dbReference type="GO" id="GO:0006999">
    <property type="term" value="P:nuclear pore organization"/>
    <property type="evidence" value="ECO:0007669"/>
    <property type="project" value="TreeGrafter"/>
</dbReference>
<dbReference type="GO" id="GO:0036228">
    <property type="term" value="P:protein localization to nuclear inner membrane"/>
    <property type="evidence" value="ECO:0007669"/>
    <property type="project" value="TreeGrafter"/>
</dbReference>
<dbReference type="Pfam" id="PF13874">
    <property type="entry name" value="Nup54"/>
    <property type="match status" value="1"/>
</dbReference>
<dbReference type="GO" id="GO:0006607">
    <property type="term" value="P:NLS-bearing protein import into nucleus"/>
    <property type="evidence" value="ECO:0007669"/>
    <property type="project" value="TreeGrafter"/>
</dbReference>
<evidence type="ECO:0000256" key="1">
    <source>
        <dbReference type="ARBA" id="ARBA00004123"/>
    </source>
</evidence>
<accession>A0A2T3AXM7</accession>
<feature type="domain" description="Nucleoporin Nup54 alpha-helical" evidence="5">
    <location>
        <begin position="32"/>
        <end position="168"/>
    </location>
</feature>
<evidence type="ECO:0000256" key="4">
    <source>
        <dbReference type="SAM" id="Coils"/>
    </source>
</evidence>
<protein>
    <recommendedName>
        <fullName evidence="5">Nucleoporin Nup54 alpha-helical domain-containing protein</fullName>
    </recommendedName>
</protein>
<dbReference type="PANTHER" id="PTHR13000:SF0">
    <property type="entry name" value="NUCLEOPORIN P54"/>
    <property type="match status" value="1"/>
</dbReference>
<dbReference type="Gene3D" id="1.20.5.490">
    <property type="entry name" value="Single helix bin"/>
    <property type="match status" value="1"/>
</dbReference>
<dbReference type="EMBL" id="KZ679013">
    <property type="protein sequence ID" value="PSS14826.1"/>
    <property type="molecule type" value="Genomic_DNA"/>
</dbReference>
<comment type="subcellular location">
    <subcellularLocation>
        <location evidence="1">Nucleus</location>
    </subcellularLocation>
</comment>